<name>A0AB39ZWJ6_DROSZ</name>
<proteinExistence type="predicted"/>
<evidence type="ECO:0000256" key="2">
    <source>
        <dbReference type="SAM" id="SignalP"/>
    </source>
</evidence>
<dbReference type="Proteomes" id="UP001652628">
    <property type="component" value="Chromosome 3"/>
</dbReference>
<feature type="compositionally biased region" description="Basic and acidic residues" evidence="1">
    <location>
        <begin position="92"/>
        <end position="109"/>
    </location>
</feature>
<keyword evidence="3" id="KW-1185">Reference proteome</keyword>
<gene>
    <name evidence="4" type="primary">LOC108020828</name>
</gene>
<dbReference type="AlphaFoldDB" id="A0AB39ZWJ6"/>
<evidence type="ECO:0000256" key="1">
    <source>
        <dbReference type="SAM" id="MobiDB-lite"/>
    </source>
</evidence>
<dbReference type="RefSeq" id="XP_016944701.3">
    <property type="nucleotide sequence ID" value="XM_017089212.4"/>
</dbReference>
<accession>A0AB39ZWJ6</accession>
<feature type="compositionally biased region" description="Basic and acidic residues" evidence="1">
    <location>
        <begin position="56"/>
        <end position="65"/>
    </location>
</feature>
<evidence type="ECO:0000313" key="3">
    <source>
        <dbReference type="Proteomes" id="UP001652628"/>
    </source>
</evidence>
<reference evidence="4" key="1">
    <citation type="submission" date="2025-08" db="UniProtKB">
        <authorList>
            <consortium name="RefSeq"/>
        </authorList>
    </citation>
    <scope>IDENTIFICATION</scope>
</reference>
<dbReference type="GeneID" id="108020828"/>
<feature type="chain" id="PRO_5046253388" evidence="2">
    <location>
        <begin position="19"/>
        <end position="222"/>
    </location>
</feature>
<feature type="signal peptide" evidence="2">
    <location>
        <begin position="1"/>
        <end position="18"/>
    </location>
</feature>
<sequence length="222" mass="25121">MALRFVVVISAWLVLAQGSFLHGSLNEAHQSDIVGAEAEVPQEGYLPAEDAVEPHSLHHESEGVGHHHHGGHNFQSQSHHHEHGPHHHLESHHHLSESHHHHHLSESHHLIHGSPQHHHHLEAPHHGAHHHHHLEAPHHGIHGSHGVHHVHHHRNCHATIHCPSYHSPTYATDGHLCYKVENSCELAILNCLRRNELKPLLRHISGHECHHLPSAHRSHRAH</sequence>
<feature type="region of interest" description="Disordered" evidence="1">
    <location>
        <begin position="56"/>
        <end position="152"/>
    </location>
</feature>
<organism evidence="3 4">
    <name type="scientific">Drosophila suzukii</name>
    <name type="common">Spotted-wing drosophila fruit fly</name>
    <dbReference type="NCBI Taxonomy" id="28584"/>
    <lineage>
        <taxon>Eukaryota</taxon>
        <taxon>Metazoa</taxon>
        <taxon>Ecdysozoa</taxon>
        <taxon>Arthropoda</taxon>
        <taxon>Hexapoda</taxon>
        <taxon>Insecta</taxon>
        <taxon>Pterygota</taxon>
        <taxon>Neoptera</taxon>
        <taxon>Endopterygota</taxon>
        <taxon>Diptera</taxon>
        <taxon>Brachycera</taxon>
        <taxon>Muscomorpha</taxon>
        <taxon>Ephydroidea</taxon>
        <taxon>Drosophilidae</taxon>
        <taxon>Drosophila</taxon>
        <taxon>Sophophora</taxon>
    </lineage>
</organism>
<feature type="compositionally biased region" description="Basic residues" evidence="1">
    <location>
        <begin position="115"/>
        <end position="152"/>
    </location>
</feature>
<evidence type="ECO:0000313" key="4">
    <source>
        <dbReference type="RefSeq" id="XP_016944701.3"/>
    </source>
</evidence>
<protein>
    <submittedName>
        <fullName evidence="4">Cation channel sperm-associated protein 1</fullName>
    </submittedName>
</protein>
<keyword evidence="2" id="KW-0732">Signal</keyword>
<feature type="compositionally biased region" description="Basic residues" evidence="1">
    <location>
        <begin position="78"/>
        <end position="91"/>
    </location>
</feature>